<evidence type="ECO:0000313" key="2">
    <source>
        <dbReference type="EMBL" id="AGH96806.1"/>
    </source>
</evidence>
<dbReference type="PATRIC" id="fig|1184267.3.peg.2618"/>
<evidence type="ECO:0000259" key="1">
    <source>
        <dbReference type="Pfam" id="PF06276"/>
    </source>
</evidence>
<reference evidence="2 3" key="1">
    <citation type="journal article" date="2013" name="ISME J.">
        <title>By their genes ye shall know them: genomic signatures of predatory bacteria.</title>
        <authorList>
            <person name="Pasternak Z."/>
            <person name="Pietrokovski S."/>
            <person name="Rotem O."/>
            <person name="Gophna U."/>
            <person name="Lurie-Weinberger M.N."/>
            <person name="Jurkevitch E."/>
        </authorList>
    </citation>
    <scope>NUCLEOTIDE SEQUENCE [LARGE SCALE GENOMIC DNA]</scope>
    <source>
        <strain evidence="2 3">JSS</strain>
    </source>
</reference>
<dbReference type="GO" id="GO:0003824">
    <property type="term" value="F:catalytic activity"/>
    <property type="evidence" value="ECO:0007669"/>
    <property type="project" value="UniProtKB-ARBA"/>
</dbReference>
<proteinExistence type="predicted"/>
<dbReference type="AlphaFoldDB" id="M4VFH6"/>
<dbReference type="InterPro" id="IPR022770">
    <property type="entry name" value="IucA/IucC-like_C"/>
</dbReference>
<protein>
    <recommendedName>
        <fullName evidence="1">Aerobactin siderophore biosynthesis IucA/IucC-like C-terminal domain-containing protein</fullName>
    </recommendedName>
</protein>
<dbReference type="KEGG" id="bex:A11Q_2590"/>
<feature type="domain" description="Aerobactin siderophore biosynthesis IucA/IucC-like C-terminal" evidence="1">
    <location>
        <begin position="270"/>
        <end position="335"/>
    </location>
</feature>
<dbReference type="STRING" id="1184267.A11Q_2590"/>
<dbReference type="EMBL" id="CP003537">
    <property type="protein sequence ID" value="AGH96806.1"/>
    <property type="molecule type" value="Genomic_DNA"/>
</dbReference>
<dbReference type="Pfam" id="PF06276">
    <property type="entry name" value="FhuF"/>
    <property type="match status" value="1"/>
</dbReference>
<name>M4VFH6_9BACT</name>
<evidence type="ECO:0000313" key="3">
    <source>
        <dbReference type="Proteomes" id="UP000012040"/>
    </source>
</evidence>
<keyword evidence="3" id="KW-1185">Reference proteome</keyword>
<gene>
    <name evidence="2" type="ORF">A11Q_2590</name>
</gene>
<sequence>MKNVRQQAELKKQIAKTFVMAQQELNSMSSRSVALNDFQNDVTGARVQKNSFVENGFLPLKKTLAAQKGLHGKTPYWQLTPQRLKHPAVSSVVDNPFPYLSAHLWDRSALRLLEKTFGPADGFLTQEVLVNLRTICAFAEDAPRGSNKGVFCDPTLLKFSHYQKDEARDLSPAVRKGIFLANIEMSHLLKDNPVFLNEHSGTTFDLPDENTFFYQLQRQLPFEQMQLDGQDLYLPIFAIYSQQLRQTALEKLIFGATVSSAQSSTDYLAWFKQNVARPLMRVIFDSFFKYGIHFELHQQNLTVLLRQAQTESLFVQDFYDVLEDPVAQALLKPFDAEAIVTRQRAPLGLCNEMGFASDEQGPKSLLAIGSWYRLFLRDFGQHEKCVRDGFLSFCKGNSQDGDSIPTLSFNDIFSEGIAEELKKFTQQHQIDFDLSTFREHDIVIDSTADFYARLTALRELICFSLLKKLSLSEATSSLAGASGENALDRFYQTLRDGHGILLSYGSVVPENQDELRLGWNSWLLSPHPRLQVLFQTDKDNPRKARYFAALFPRQPSAFYLEYFKAVNSIS</sequence>
<dbReference type="HOGENOM" id="CLU_477918_0_0_7"/>
<dbReference type="OrthoDB" id="495728at2"/>
<accession>M4VFH6</accession>
<dbReference type="Gene3D" id="1.10.510.40">
    <property type="match status" value="1"/>
</dbReference>
<organism evidence="2 3">
    <name type="scientific">Pseudobdellovibrio exovorus JSS</name>
    <dbReference type="NCBI Taxonomy" id="1184267"/>
    <lineage>
        <taxon>Bacteria</taxon>
        <taxon>Pseudomonadati</taxon>
        <taxon>Bdellovibrionota</taxon>
        <taxon>Bdellovibrionia</taxon>
        <taxon>Bdellovibrionales</taxon>
        <taxon>Pseudobdellovibrionaceae</taxon>
        <taxon>Pseudobdellovibrio</taxon>
    </lineage>
</organism>
<dbReference type="RefSeq" id="WP_015471296.1">
    <property type="nucleotide sequence ID" value="NC_020813.1"/>
</dbReference>
<dbReference type="Proteomes" id="UP000012040">
    <property type="component" value="Chromosome"/>
</dbReference>